<feature type="transmembrane region" description="Helical" evidence="6">
    <location>
        <begin position="364"/>
        <end position="383"/>
    </location>
</feature>
<evidence type="ECO:0000256" key="5">
    <source>
        <dbReference type="ARBA" id="ARBA00023136"/>
    </source>
</evidence>
<feature type="transmembrane region" description="Helical" evidence="6">
    <location>
        <begin position="306"/>
        <end position="329"/>
    </location>
</feature>
<gene>
    <name evidence="8" type="primary">ydfJ</name>
    <name evidence="8" type="ORF">Mrose_03521</name>
</gene>
<name>A0A399EFC0_9DEIN</name>
<evidence type="ECO:0000256" key="1">
    <source>
        <dbReference type="ARBA" id="ARBA00004651"/>
    </source>
</evidence>
<dbReference type="Pfam" id="PF03176">
    <property type="entry name" value="MMPL"/>
    <property type="match status" value="2"/>
</dbReference>
<feature type="transmembrane region" description="Helical" evidence="6">
    <location>
        <begin position="233"/>
        <end position="253"/>
    </location>
</feature>
<sequence length="737" mass="80527">MFARLGHWVTRHPFLVLIAWGFLVLFSAPLAERAPRALSASTSSVSNSEAERVAQILERSFGQELPDRTLVVSEGLPATDPRFRQAYERLVERLARIEGVLSLTRFDTPSPLKLHSEDYRVTVTVLQTRLEDPDPVIAAIRAELRSAGIPQTRFYLTGSSAITEDFLHLVEKDIRRSELVALPLVAVVLLLAFGAFVAAGVPLVVGMISITVGMAMLYGLTQLTEVSSFAQSVITMLGLGAGIDYALMMVNRFREELARGHPPREAAIHTTRTAGRAVAFSGLTVAVAMASLFVPDLTFIRSMGLGGVLAILLTVLASITAVPALLCLLGERVNWPYRFALRATSSGQTLPLFRRWAEAVMRRPWFFTVGITAAMLTLAWPLFGMRLGYTGAFGLSPSVESRKGLELIRSLELGGSLDTFEVLLDLGEGGFTPEARQRWSQLEQSLSALPEVRLVVSPFLAGRVSLGDTSSGLADLLSLTQRSISQDRRYLRLSVIPKEPVQAPEIPLWAQKLRQQAQQAGFDKVLLGGSPIGAMEFNNVLIRATPVAILMVFIATFVLLSLAFRSLLIPLKSILMNTLTVGATYGVITLIFQEGFLGGLFNVDPETASLDPSLPITMFAVLFGLSMDYEIFLLSRIQEYYLHGLPTREAVKAALERTAGIITSAAAIMIIVFSAFVSGELVVNKAIGLGLALAVFLDATLIRLMLVPAVMLLAGKWNWWIPERLRRMLPKVSLESH</sequence>
<evidence type="ECO:0000256" key="6">
    <source>
        <dbReference type="SAM" id="Phobius"/>
    </source>
</evidence>
<evidence type="ECO:0000313" key="8">
    <source>
        <dbReference type="EMBL" id="RIH81849.1"/>
    </source>
</evidence>
<keyword evidence="4 6" id="KW-1133">Transmembrane helix</keyword>
<dbReference type="PANTHER" id="PTHR33406:SF13">
    <property type="entry name" value="MEMBRANE PROTEIN YDFJ"/>
    <property type="match status" value="1"/>
</dbReference>
<feature type="domain" description="SSD" evidence="7">
    <location>
        <begin position="199"/>
        <end position="328"/>
    </location>
</feature>
<evidence type="ECO:0000256" key="4">
    <source>
        <dbReference type="ARBA" id="ARBA00022989"/>
    </source>
</evidence>
<dbReference type="EMBL" id="QWLA01000131">
    <property type="protein sequence ID" value="RIH81849.1"/>
    <property type="molecule type" value="Genomic_DNA"/>
</dbReference>
<keyword evidence="9" id="KW-1185">Reference proteome</keyword>
<evidence type="ECO:0000256" key="2">
    <source>
        <dbReference type="ARBA" id="ARBA00022475"/>
    </source>
</evidence>
<proteinExistence type="predicted"/>
<protein>
    <submittedName>
        <fullName evidence="8">Membrane protein YdfJ</fullName>
    </submittedName>
</protein>
<dbReference type="InterPro" id="IPR050545">
    <property type="entry name" value="Mycobact_MmpL"/>
</dbReference>
<organism evidence="8 9">
    <name type="scientific">Calidithermus roseus</name>
    <dbReference type="NCBI Taxonomy" id="1644118"/>
    <lineage>
        <taxon>Bacteria</taxon>
        <taxon>Thermotogati</taxon>
        <taxon>Deinococcota</taxon>
        <taxon>Deinococci</taxon>
        <taxon>Thermales</taxon>
        <taxon>Thermaceae</taxon>
        <taxon>Calidithermus</taxon>
    </lineage>
</organism>
<evidence type="ECO:0000313" key="9">
    <source>
        <dbReference type="Proteomes" id="UP000265341"/>
    </source>
</evidence>
<feature type="transmembrane region" description="Helical" evidence="6">
    <location>
        <begin position="274"/>
        <end position="294"/>
    </location>
</feature>
<dbReference type="Proteomes" id="UP000265341">
    <property type="component" value="Unassembled WGS sequence"/>
</dbReference>
<dbReference type="AlphaFoldDB" id="A0A399EFC0"/>
<dbReference type="Gene3D" id="1.20.1640.10">
    <property type="entry name" value="Multidrug efflux transporter AcrB transmembrane domain"/>
    <property type="match status" value="2"/>
</dbReference>
<feature type="transmembrane region" description="Helical" evidence="6">
    <location>
        <begin position="179"/>
        <end position="198"/>
    </location>
</feature>
<feature type="transmembrane region" description="Helical" evidence="6">
    <location>
        <begin position="613"/>
        <end position="634"/>
    </location>
</feature>
<dbReference type="GO" id="GO:0005886">
    <property type="term" value="C:plasma membrane"/>
    <property type="evidence" value="ECO:0007669"/>
    <property type="project" value="UniProtKB-SubCell"/>
</dbReference>
<dbReference type="PROSITE" id="PS50156">
    <property type="entry name" value="SSD"/>
    <property type="match status" value="1"/>
</dbReference>
<dbReference type="RefSeq" id="WP_119280579.1">
    <property type="nucleotide sequence ID" value="NZ_QWLA01000131.1"/>
</dbReference>
<comment type="caution">
    <text evidence="8">The sequence shown here is derived from an EMBL/GenBank/DDBJ whole genome shotgun (WGS) entry which is preliminary data.</text>
</comment>
<feature type="transmembrane region" description="Helical" evidence="6">
    <location>
        <begin position="574"/>
        <end position="593"/>
    </location>
</feature>
<accession>A0A399EFC0</accession>
<dbReference type="InterPro" id="IPR004869">
    <property type="entry name" value="MMPL_dom"/>
</dbReference>
<feature type="transmembrane region" description="Helical" evidence="6">
    <location>
        <begin position="654"/>
        <end position="677"/>
    </location>
</feature>
<comment type="subcellular location">
    <subcellularLocation>
        <location evidence="1">Cell membrane</location>
        <topology evidence="1">Multi-pass membrane protein</topology>
    </subcellularLocation>
</comment>
<evidence type="ECO:0000259" key="7">
    <source>
        <dbReference type="PROSITE" id="PS50156"/>
    </source>
</evidence>
<dbReference type="SUPFAM" id="SSF82866">
    <property type="entry name" value="Multidrug efflux transporter AcrB transmembrane domain"/>
    <property type="match status" value="2"/>
</dbReference>
<dbReference type="PANTHER" id="PTHR33406">
    <property type="entry name" value="MEMBRANE PROTEIN MJ1562-RELATED"/>
    <property type="match status" value="1"/>
</dbReference>
<keyword evidence="5 6" id="KW-0472">Membrane</keyword>
<keyword evidence="3 6" id="KW-0812">Transmembrane</keyword>
<keyword evidence="2" id="KW-1003">Cell membrane</keyword>
<dbReference type="InterPro" id="IPR000731">
    <property type="entry name" value="SSD"/>
</dbReference>
<reference evidence="8 9" key="1">
    <citation type="submission" date="2018-08" db="EMBL/GenBank/DDBJ databases">
        <title>Meiothermus roseus NBRC 110900 genome sequencing project.</title>
        <authorList>
            <person name="Da Costa M.S."/>
            <person name="Albuquerque L."/>
            <person name="Raposo P."/>
            <person name="Froufe H.J.C."/>
            <person name="Barroso C.S."/>
            <person name="Egas C."/>
        </authorList>
    </citation>
    <scope>NUCLEOTIDE SEQUENCE [LARGE SCALE GENOMIC DNA]</scope>
    <source>
        <strain evidence="8 9">NBRC 110900</strain>
    </source>
</reference>
<evidence type="ECO:0000256" key="3">
    <source>
        <dbReference type="ARBA" id="ARBA00022692"/>
    </source>
</evidence>
<feature type="transmembrane region" description="Helical" evidence="6">
    <location>
        <begin position="689"/>
        <end position="714"/>
    </location>
</feature>
<dbReference type="OrthoDB" id="7051771at2"/>
<feature type="transmembrane region" description="Helical" evidence="6">
    <location>
        <begin position="540"/>
        <end position="562"/>
    </location>
</feature>